<sequence>MIYEFNVKVFVYFRPFFVVGVSRRPYGFMLLCMAGRLSKRKLGSQSSLREANRANLLETIHRFGAMTQVELAEIMGVSTATVSALVHQLVDEGQLETHSTVRNGRRAQLVALTHHEGLAAGVHITRRGLRVVLCDDKREPFVDHHYPLAVNHHPDTTLNVVVQLIRESLAQLDAEPSELLAIGVALGAPVDARTHMLAVPGLLPGWEDTDIEAMLEGVFSVPVHVENDANMAAFCEARVGAGVGIDDFVYVSAGDGVGAGIVEHGEVRRGVTGLAGEIGHIQVDPLGAICRCGNRGCLNTVVDEQRLTSLLTVTHGELTLADLVSKANEGDPGCRRVIADAAVRIGNVASTLCISVDPELVIVGGELSESGDVFLDPFRETLQRLLFPDALMPISVLEARRPVVNSALGAGVLAIEHVERAALKGAI</sequence>
<reference evidence="3 4" key="1">
    <citation type="submission" date="2019-09" db="EMBL/GenBank/DDBJ databases">
        <title>Bifidobacterium canis sp. nov., isolated from the digestive tract of German Shepherd dog puppy.</title>
        <authorList>
            <person name="Bunesova V."/>
        </authorList>
    </citation>
    <scope>NUCLEOTIDE SEQUENCE [LARGE SCALE GENOMIC DNA]</scope>
    <source>
        <strain evidence="3 4">GSD1FS</strain>
    </source>
</reference>
<dbReference type="SUPFAM" id="SSF53067">
    <property type="entry name" value="Actin-like ATPase domain"/>
    <property type="match status" value="1"/>
</dbReference>
<comment type="caution">
    <text evidence="3">The sequence shown here is derived from an EMBL/GenBank/DDBJ whole genome shotgun (WGS) entry which is preliminary data.</text>
</comment>
<dbReference type="Pfam" id="PF01047">
    <property type="entry name" value="MarR"/>
    <property type="match status" value="1"/>
</dbReference>
<name>A0A7K1J443_9BIFI</name>
<keyword evidence="4" id="KW-1185">Reference proteome</keyword>
<feature type="domain" description="HTH marR-type" evidence="2">
    <location>
        <begin position="54"/>
        <end position="95"/>
    </location>
</feature>
<dbReference type="InterPro" id="IPR036390">
    <property type="entry name" value="WH_DNA-bd_sf"/>
</dbReference>
<dbReference type="PANTHER" id="PTHR18964">
    <property type="entry name" value="ROK (REPRESSOR, ORF, KINASE) FAMILY"/>
    <property type="match status" value="1"/>
</dbReference>
<accession>A0A7K1J443</accession>
<organism evidence="3 4">
    <name type="scientific">Bifidobacterium canis</name>
    <dbReference type="NCBI Taxonomy" id="2610880"/>
    <lineage>
        <taxon>Bacteria</taxon>
        <taxon>Bacillati</taxon>
        <taxon>Actinomycetota</taxon>
        <taxon>Actinomycetes</taxon>
        <taxon>Bifidobacteriales</taxon>
        <taxon>Bifidobacteriaceae</taxon>
        <taxon>Bifidobacterium</taxon>
    </lineage>
</organism>
<protein>
    <submittedName>
        <fullName evidence="3">NagC family transcriptional regulator</fullName>
    </submittedName>
</protein>
<gene>
    <name evidence="3" type="ORF">GSD1FS_0616</name>
</gene>
<dbReference type="EMBL" id="WNLP01000002">
    <property type="protein sequence ID" value="MUH59299.1"/>
    <property type="molecule type" value="Genomic_DNA"/>
</dbReference>
<evidence type="ECO:0000259" key="2">
    <source>
        <dbReference type="Pfam" id="PF01047"/>
    </source>
</evidence>
<dbReference type="SUPFAM" id="SSF46785">
    <property type="entry name" value="Winged helix' DNA-binding domain"/>
    <property type="match status" value="1"/>
</dbReference>
<dbReference type="GO" id="GO:0003700">
    <property type="term" value="F:DNA-binding transcription factor activity"/>
    <property type="evidence" value="ECO:0007669"/>
    <property type="project" value="InterPro"/>
</dbReference>
<evidence type="ECO:0000256" key="1">
    <source>
        <dbReference type="ARBA" id="ARBA00006479"/>
    </source>
</evidence>
<dbReference type="AlphaFoldDB" id="A0A7K1J443"/>
<proteinExistence type="inferred from homology"/>
<dbReference type="PANTHER" id="PTHR18964:SF173">
    <property type="entry name" value="GLUCOKINASE"/>
    <property type="match status" value="1"/>
</dbReference>
<dbReference type="Gene3D" id="1.10.10.10">
    <property type="entry name" value="Winged helix-like DNA-binding domain superfamily/Winged helix DNA-binding domain"/>
    <property type="match status" value="1"/>
</dbReference>
<dbReference type="Gene3D" id="3.30.420.40">
    <property type="match status" value="2"/>
</dbReference>
<dbReference type="InterPro" id="IPR000600">
    <property type="entry name" value="ROK"/>
</dbReference>
<comment type="similarity">
    <text evidence="1">Belongs to the ROK (NagC/XylR) family.</text>
</comment>
<dbReference type="Pfam" id="PF00480">
    <property type="entry name" value="ROK"/>
    <property type="match status" value="1"/>
</dbReference>
<dbReference type="InterPro" id="IPR000835">
    <property type="entry name" value="HTH_MarR-typ"/>
</dbReference>
<dbReference type="Proteomes" id="UP000487882">
    <property type="component" value="Unassembled WGS sequence"/>
</dbReference>
<evidence type="ECO:0000313" key="4">
    <source>
        <dbReference type="Proteomes" id="UP000487882"/>
    </source>
</evidence>
<evidence type="ECO:0000313" key="3">
    <source>
        <dbReference type="EMBL" id="MUH59299.1"/>
    </source>
</evidence>
<dbReference type="InterPro" id="IPR043129">
    <property type="entry name" value="ATPase_NBD"/>
</dbReference>
<dbReference type="InterPro" id="IPR036388">
    <property type="entry name" value="WH-like_DNA-bd_sf"/>
</dbReference>